<dbReference type="HOGENOM" id="CLU_929623_0_0_6"/>
<dbReference type="Gene3D" id="2.60.40.1120">
    <property type="entry name" value="Carboxypeptidase-like, regulatory domain"/>
    <property type="match status" value="1"/>
</dbReference>
<accession>A0A0E2Z6X1</accession>
<dbReference type="OrthoDB" id="5514409at2"/>
<proteinExistence type="predicted"/>
<sequence length="293" mass="32788">MITHLDNLLRHLFIATIDEITDETQVRFQPPDEDWRAYVSNLIVDGQPANALNVYMIDMRENRKLRSNERTRDIQNGTVIEIPAPFRLDCHYVITAWSPAQVSQAVEPAVDEHALLYKATAALTNNEPLVPRMVYAPNPLPETFPKSIADAELPTALLPVEGFPKYAEFWGTMGVNHRWKPAIYLTVTLPVIYASQIAGPMVTKRTSKVNDETWVQIAGRIFNPVGESIPDALVDILDTGLRTTSDSEGRYSFVRVPVGTRNIRVVAVGFQPETKPVLVPGVLENYDITLTPL</sequence>
<gene>
    <name evidence="2" type="ORF">IB75_09990</name>
</gene>
<comment type="caution">
    <text evidence="2">The sequence shown here is derived from an EMBL/GenBank/DDBJ whole genome shotgun (WGS) entry which is preliminary data.</text>
</comment>
<feature type="domain" description="Pvc16 N-terminal" evidence="1">
    <location>
        <begin position="5"/>
        <end position="203"/>
    </location>
</feature>
<protein>
    <recommendedName>
        <fullName evidence="1">Pvc16 N-terminal domain-containing protein</fullName>
    </recommendedName>
</protein>
<reference evidence="2 3" key="1">
    <citation type="submission" date="2014-07" db="EMBL/GenBank/DDBJ databases">
        <title>Comparative analysis of Nitrosococcus oceani genome inventories of strains from Pacific and Atlantic gyres.</title>
        <authorList>
            <person name="Lim C.K."/>
            <person name="Wang L."/>
            <person name="Sayavedra-Soto L.A."/>
            <person name="Klotz M.G."/>
        </authorList>
    </citation>
    <scope>NUCLEOTIDE SEQUENCE [LARGE SCALE GENOMIC DNA]</scope>
    <source>
        <strain evidence="2 3">C-27</strain>
    </source>
</reference>
<dbReference type="Proteomes" id="UP000028839">
    <property type="component" value="Unassembled WGS sequence"/>
</dbReference>
<name>A0A0E2Z6X1_9GAMM</name>
<dbReference type="Pfam" id="PF13620">
    <property type="entry name" value="CarboxypepD_reg"/>
    <property type="match status" value="1"/>
</dbReference>
<dbReference type="AlphaFoldDB" id="A0A0E2Z6X1"/>
<dbReference type="EMBL" id="JPGN01000060">
    <property type="protein sequence ID" value="KFI19270.1"/>
    <property type="molecule type" value="Genomic_DNA"/>
</dbReference>
<dbReference type="SUPFAM" id="SSF49464">
    <property type="entry name" value="Carboxypeptidase regulatory domain-like"/>
    <property type="match status" value="1"/>
</dbReference>
<evidence type="ECO:0000313" key="2">
    <source>
        <dbReference type="EMBL" id="KFI19270.1"/>
    </source>
</evidence>
<evidence type="ECO:0000259" key="1">
    <source>
        <dbReference type="Pfam" id="PF14065"/>
    </source>
</evidence>
<evidence type="ECO:0000313" key="3">
    <source>
        <dbReference type="Proteomes" id="UP000028839"/>
    </source>
</evidence>
<organism evidence="2 3">
    <name type="scientific">Nitrosococcus oceani C-27</name>
    <dbReference type="NCBI Taxonomy" id="314279"/>
    <lineage>
        <taxon>Bacteria</taxon>
        <taxon>Pseudomonadati</taxon>
        <taxon>Pseudomonadota</taxon>
        <taxon>Gammaproteobacteria</taxon>
        <taxon>Chromatiales</taxon>
        <taxon>Chromatiaceae</taxon>
        <taxon>Nitrosococcus</taxon>
    </lineage>
</organism>
<dbReference type="Pfam" id="PF14065">
    <property type="entry name" value="Pvc16_N"/>
    <property type="match status" value="1"/>
</dbReference>
<dbReference type="InterPro" id="IPR008969">
    <property type="entry name" value="CarboxyPept-like_regulatory"/>
</dbReference>
<dbReference type="InterPro" id="IPR025351">
    <property type="entry name" value="Pvc16_N"/>
</dbReference>